<comment type="caution">
    <text evidence="6">The sequence shown here is derived from an EMBL/GenBank/DDBJ whole genome shotgun (WGS) entry which is preliminary data.</text>
</comment>
<evidence type="ECO:0000313" key="6">
    <source>
        <dbReference type="EMBL" id="MBU3820288.1"/>
    </source>
</evidence>
<sequence length="291" mass="32731">MKTGLILEGGAMRGMFTAGVTDVLMEHGVAFDGAVGVSAGAVFGCNYKSHQPGRVIRYNLAYCNDKRYASLKNWLRTGDVYSEAFCYHEIPEHLDQFDTEAFRNSPMEFYVVCTDVHTGSPVYHKCRTGDEHDLKWMQASASMPLAARIVKIGPYSLLDGGISDSIPIRFFESIGYHRNVVVLTQPRGFVKKKNKMLPLMQARLFRYPAFLAAVADRHERYNETLGYIAMQEEAGTALVLRPPVPLEIGAIERDPIQLRRVYETGRAVAEKQLDRVQEFMARAREAAPETE</sequence>
<dbReference type="PROSITE" id="PS51635">
    <property type="entry name" value="PNPLA"/>
    <property type="match status" value="1"/>
</dbReference>
<keyword evidence="1 4" id="KW-0378">Hydrolase</keyword>
<dbReference type="GO" id="GO:0016787">
    <property type="term" value="F:hydrolase activity"/>
    <property type="evidence" value="ECO:0007669"/>
    <property type="project" value="UniProtKB-UniRule"/>
</dbReference>
<accession>A0A9E2KLJ8</accession>
<dbReference type="InterPro" id="IPR045943">
    <property type="entry name" value="DUF6363"/>
</dbReference>
<dbReference type="AlphaFoldDB" id="A0A9E2KLJ8"/>
<dbReference type="Pfam" id="PF01734">
    <property type="entry name" value="Patatin"/>
    <property type="match status" value="1"/>
</dbReference>
<dbReference type="SUPFAM" id="SSF52151">
    <property type="entry name" value="FabD/lysophospholipase-like"/>
    <property type="match status" value="1"/>
</dbReference>
<dbReference type="InterPro" id="IPR002641">
    <property type="entry name" value="PNPLA_dom"/>
</dbReference>
<dbReference type="Pfam" id="PF19890">
    <property type="entry name" value="DUF6363"/>
    <property type="match status" value="1"/>
</dbReference>
<dbReference type="PANTHER" id="PTHR14226:SF25">
    <property type="entry name" value="PHOSPHOESTERASE"/>
    <property type="match status" value="1"/>
</dbReference>
<feature type="domain" description="PNPLA" evidence="5">
    <location>
        <begin position="5"/>
        <end position="172"/>
    </location>
</feature>
<feature type="active site" description="Nucleophile" evidence="4">
    <location>
        <position position="38"/>
    </location>
</feature>
<keyword evidence="3 4" id="KW-0443">Lipid metabolism</keyword>
<feature type="short sequence motif" description="DGA/G" evidence="4">
    <location>
        <begin position="159"/>
        <end position="161"/>
    </location>
</feature>
<protein>
    <submittedName>
        <fullName evidence="6">Patatin family protein</fullName>
    </submittedName>
</protein>
<evidence type="ECO:0000256" key="1">
    <source>
        <dbReference type="ARBA" id="ARBA00022801"/>
    </source>
</evidence>
<evidence type="ECO:0000256" key="3">
    <source>
        <dbReference type="ARBA" id="ARBA00023098"/>
    </source>
</evidence>
<gene>
    <name evidence="6" type="ORF">H9864_07975</name>
</gene>
<feature type="short sequence motif" description="GXSXG" evidence="4">
    <location>
        <begin position="36"/>
        <end position="40"/>
    </location>
</feature>
<name>A0A9E2KLJ8_9FIRM</name>
<dbReference type="CDD" id="cd07208">
    <property type="entry name" value="Pat_hypo_Ecoli_yjju_like"/>
    <property type="match status" value="1"/>
</dbReference>
<feature type="active site" description="Proton acceptor" evidence="4">
    <location>
        <position position="159"/>
    </location>
</feature>
<keyword evidence="2 4" id="KW-0442">Lipid degradation</keyword>
<comment type="caution">
    <text evidence="4">Lacks conserved residue(s) required for the propagation of feature annotation.</text>
</comment>
<reference evidence="6" key="2">
    <citation type="submission" date="2021-04" db="EMBL/GenBank/DDBJ databases">
        <authorList>
            <person name="Gilroy R."/>
        </authorList>
    </citation>
    <scope>NUCLEOTIDE SEQUENCE</scope>
    <source>
        <strain evidence="6">742</strain>
    </source>
</reference>
<dbReference type="Proteomes" id="UP000824178">
    <property type="component" value="Unassembled WGS sequence"/>
</dbReference>
<proteinExistence type="predicted"/>
<dbReference type="GO" id="GO:0016042">
    <property type="term" value="P:lipid catabolic process"/>
    <property type="evidence" value="ECO:0007669"/>
    <property type="project" value="UniProtKB-UniRule"/>
</dbReference>
<dbReference type="InterPro" id="IPR016035">
    <property type="entry name" value="Acyl_Trfase/lysoPLipase"/>
</dbReference>
<organism evidence="6 7">
    <name type="scientific">Candidatus Faecalibacterium intestinavium</name>
    <dbReference type="NCBI Taxonomy" id="2838580"/>
    <lineage>
        <taxon>Bacteria</taxon>
        <taxon>Bacillati</taxon>
        <taxon>Bacillota</taxon>
        <taxon>Clostridia</taxon>
        <taxon>Eubacteriales</taxon>
        <taxon>Oscillospiraceae</taxon>
        <taxon>Faecalibacterium</taxon>
    </lineage>
</organism>
<evidence type="ECO:0000256" key="2">
    <source>
        <dbReference type="ARBA" id="ARBA00022963"/>
    </source>
</evidence>
<dbReference type="Gene3D" id="3.40.1090.10">
    <property type="entry name" value="Cytosolic phospholipase A2 catalytic domain"/>
    <property type="match status" value="2"/>
</dbReference>
<dbReference type="PANTHER" id="PTHR14226">
    <property type="entry name" value="NEUROPATHY TARGET ESTERASE/SWISS CHEESE D.MELANOGASTER"/>
    <property type="match status" value="1"/>
</dbReference>
<evidence type="ECO:0000259" key="5">
    <source>
        <dbReference type="PROSITE" id="PS51635"/>
    </source>
</evidence>
<dbReference type="InterPro" id="IPR037483">
    <property type="entry name" value="YjjU-like"/>
</dbReference>
<reference evidence="6" key="1">
    <citation type="journal article" date="2021" name="PeerJ">
        <title>Extensive microbial diversity within the chicken gut microbiome revealed by metagenomics and culture.</title>
        <authorList>
            <person name="Gilroy R."/>
            <person name="Ravi A."/>
            <person name="Getino M."/>
            <person name="Pursley I."/>
            <person name="Horton D.L."/>
            <person name="Alikhan N.F."/>
            <person name="Baker D."/>
            <person name="Gharbi K."/>
            <person name="Hall N."/>
            <person name="Watson M."/>
            <person name="Adriaenssens E.M."/>
            <person name="Foster-Nyarko E."/>
            <person name="Jarju S."/>
            <person name="Secka A."/>
            <person name="Antonio M."/>
            <person name="Oren A."/>
            <person name="Chaudhuri R.R."/>
            <person name="La Ragione R."/>
            <person name="Hildebrand F."/>
            <person name="Pallen M.J."/>
        </authorList>
    </citation>
    <scope>NUCLEOTIDE SEQUENCE</scope>
    <source>
        <strain evidence="6">742</strain>
    </source>
</reference>
<evidence type="ECO:0000256" key="4">
    <source>
        <dbReference type="PROSITE-ProRule" id="PRU01161"/>
    </source>
</evidence>
<dbReference type="InterPro" id="IPR050301">
    <property type="entry name" value="NTE"/>
</dbReference>
<evidence type="ECO:0000313" key="7">
    <source>
        <dbReference type="Proteomes" id="UP000824178"/>
    </source>
</evidence>
<dbReference type="EMBL" id="JAHLFH010000168">
    <property type="protein sequence ID" value="MBU3820288.1"/>
    <property type="molecule type" value="Genomic_DNA"/>
</dbReference>